<dbReference type="InterPro" id="IPR027417">
    <property type="entry name" value="P-loop_NTPase"/>
</dbReference>
<keyword evidence="4" id="KW-0347">Helicase</keyword>
<evidence type="ECO:0000259" key="3">
    <source>
        <dbReference type="PROSITE" id="PS51194"/>
    </source>
</evidence>
<dbReference type="SMART" id="SM00490">
    <property type="entry name" value="HELICc"/>
    <property type="match status" value="1"/>
</dbReference>
<dbReference type="PATRIC" id="fig|1131731.3.peg.734"/>
<dbReference type="SUPFAM" id="SSF52540">
    <property type="entry name" value="P-loop containing nucleoside triphosphate hydrolases"/>
    <property type="match status" value="2"/>
</dbReference>
<accession>K6CBT6</accession>
<dbReference type="Pfam" id="PF12419">
    <property type="entry name" value="DUF3670"/>
    <property type="match status" value="1"/>
</dbReference>
<keyword evidence="5" id="KW-1185">Reference proteome</keyword>
<dbReference type="InterPro" id="IPR000330">
    <property type="entry name" value="SNF2_N"/>
</dbReference>
<dbReference type="PANTHER" id="PTHR45629:SF7">
    <property type="entry name" value="DNA EXCISION REPAIR PROTEIN ERCC-6-RELATED"/>
    <property type="match status" value="1"/>
</dbReference>
<dbReference type="InterPro" id="IPR050496">
    <property type="entry name" value="SNF2_RAD54_helicase_repair"/>
</dbReference>
<name>K6CBT6_SCHAZ</name>
<dbReference type="InterPro" id="IPR022138">
    <property type="entry name" value="DUF3670"/>
</dbReference>
<dbReference type="Proteomes" id="UP000006315">
    <property type="component" value="Unassembled WGS sequence"/>
</dbReference>
<dbReference type="SMART" id="SM00487">
    <property type="entry name" value="DEXDc"/>
    <property type="match status" value="1"/>
</dbReference>
<comment type="caution">
    <text evidence="4">The sequence shown here is derived from an EMBL/GenBank/DDBJ whole genome shotgun (WGS) entry which is preliminary data.</text>
</comment>
<evidence type="ECO:0000256" key="1">
    <source>
        <dbReference type="ARBA" id="ARBA00022801"/>
    </source>
</evidence>
<dbReference type="STRING" id="1131731.BAZO_03555"/>
<organism evidence="4 5">
    <name type="scientific">Schinkia azotoformans LMG 9581</name>
    <dbReference type="NCBI Taxonomy" id="1131731"/>
    <lineage>
        <taxon>Bacteria</taxon>
        <taxon>Bacillati</taxon>
        <taxon>Bacillota</taxon>
        <taxon>Bacilli</taxon>
        <taxon>Bacillales</taxon>
        <taxon>Bacillaceae</taxon>
        <taxon>Calidifontibacillus/Schinkia group</taxon>
        <taxon>Schinkia</taxon>
    </lineage>
</organism>
<dbReference type="RefSeq" id="WP_003329881.1">
    <property type="nucleotide sequence ID" value="NZ_AJLR01000038.1"/>
</dbReference>
<feature type="domain" description="Helicase ATP-binding" evidence="2">
    <location>
        <begin position="512"/>
        <end position="675"/>
    </location>
</feature>
<dbReference type="PROSITE" id="PS51192">
    <property type="entry name" value="HELICASE_ATP_BIND_1"/>
    <property type="match status" value="1"/>
</dbReference>
<dbReference type="InterPro" id="IPR038718">
    <property type="entry name" value="SNF2-like_sf"/>
</dbReference>
<protein>
    <submittedName>
        <fullName evidence="4">SNF2 family helicase</fullName>
    </submittedName>
</protein>
<dbReference type="GO" id="GO:0016787">
    <property type="term" value="F:hydrolase activity"/>
    <property type="evidence" value="ECO:0007669"/>
    <property type="project" value="UniProtKB-KW"/>
</dbReference>
<dbReference type="FunFam" id="3.40.50.10810:FF:000057">
    <property type="entry name" value="Snf2/Rad54 family helicase"/>
    <property type="match status" value="1"/>
</dbReference>
<dbReference type="PROSITE" id="PS51194">
    <property type="entry name" value="HELICASE_CTER"/>
    <property type="match status" value="1"/>
</dbReference>
<gene>
    <name evidence="4" type="ORF">BAZO_03555</name>
</gene>
<dbReference type="Pfam" id="PF00176">
    <property type="entry name" value="SNF2-rel_dom"/>
    <property type="match status" value="1"/>
</dbReference>
<dbReference type="AlphaFoldDB" id="K6CBT6"/>
<evidence type="ECO:0000313" key="5">
    <source>
        <dbReference type="Proteomes" id="UP000006315"/>
    </source>
</evidence>
<dbReference type="FunFam" id="3.40.50.300:FF:000533">
    <property type="entry name" value="Helicase, Snf2 family"/>
    <property type="match status" value="1"/>
</dbReference>
<dbReference type="CDD" id="cd18793">
    <property type="entry name" value="SF2_C_SNF"/>
    <property type="match status" value="1"/>
</dbReference>
<evidence type="ECO:0000313" key="4">
    <source>
        <dbReference type="EMBL" id="EKN68570.1"/>
    </source>
</evidence>
<keyword evidence="4" id="KW-0547">Nucleotide-binding</keyword>
<dbReference type="GO" id="GO:0015616">
    <property type="term" value="F:DNA translocase activity"/>
    <property type="evidence" value="ECO:0007669"/>
    <property type="project" value="TreeGrafter"/>
</dbReference>
<evidence type="ECO:0000259" key="2">
    <source>
        <dbReference type="PROSITE" id="PS51192"/>
    </source>
</evidence>
<dbReference type="GO" id="GO:0004386">
    <property type="term" value="F:helicase activity"/>
    <property type="evidence" value="ECO:0007669"/>
    <property type="project" value="UniProtKB-KW"/>
</dbReference>
<dbReference type="CDD" id="cd18012">
    <property type="entry name" value="DEXQc_arch_SWI2_SNF2"/>
    <property type="match status" value="1"/>
</dbReference>
<reference evidence="4 5" key="1">
    <citation type="journal article" date="2012" name="Front. Microbiol.">
        <title>Redundancy and modularity in membrane-associated dissimilatory nitrate reduction in Bacillus.</title>
        <authorList>
            <person name="Heylen K."/>
            <person name="Keltjens J."/>
        </authorList>
    </citation>
    <scope>NUCLEOTIDE SEQUENCE [LARGE SCALE GENOMIC DNA]</scope>
    <source>
        <strain evidence="4 5">LMG 9581</strain>
    </source>
</reference>
<keyword evidence="4" id="KW-0067">ATP-binding</keyword>
<dbReference type="EMBL" id="AJLR01000038">
    <property type="protein sequence ID" value="EKN68570.1"/>
    <property type="molecule type" value="Genomic_DNA"/>
</dbReference>
<proteinExistence type="predicted"/>
<dbReference type="InterPro" id="IPR049730">
    <property type="entry name" value="SNF2/RAD54-like_C"/>
</dbReference>
<feature type="domain" description="Helicase C-terminal" evidence="3">
    <location>
        <begin position="804"/>
        <end position="963"/>
    </location>
</feature>
<dbReference type="InterPro" id="IPR014001">
    <property type="entry name" value="Helicase_ATP-bd"/>
</dbReference>
<dbReference type="Gene3D" id="3.40.50.300">
    <property type="entry name" value="P-loop containing nucleotide triphosphate hydrolases"/>
    <property type="match status" value="1"/>
</dbReference>
<dbReference type="PANTHER" id="PTHR45629">
    <property type="entry name" value="SNF2/RAD54 FAMILY MEMBER"/>
    <property type="match status" value="1"/>
</dbReference>
<dbReference type="InterPro" id="IPR001650">
    <property type="entry name" value="Helicase_C-like"/>
</dbReference>
<dbReference type="Pfam" id="PF00271">
    <property type="entry name" value="Helicase_C"/>
    <property type="match status" value="1"/>
</dbReference>
<sequence length="974" mass="111985">MIKQLQYEIQVDYLDSNQFIIYAKHLEQNGRRAALGDWRPLLFSWHAESYFGTKFPEVGEGVQLSSSDILQFFSDAAHQSSLFSFSFGKSVEWLRKWAPVIFTEVVEGRIVPDFAQWNAGKFGWKLMNSFSELRIEEESSLFTFSFIREWLSEAIMEFVEKDEALGTRWAKILEKHPALLKQNKGSDETVVFISEETWLEQIGWTPDQAPFTVELRLSEPVDESTDEALDDSMVKMPSGVPEAETGSRNSWTLDILLRDKTNANHWIEWKNNDTASAVPAEWHSFLSKITKSIELWGHIVPWLKSANPAEGIIHSLREDQAWTFLSESSIQLAEAGVEILLPSWWQEIRAMNPKMKIQLRSSVGSAQQSLLGLQAIGDFDWKFATGNAELDEDDFLQLVEQNRRLVKVNGKWMKLDPAFIKQVKEIMVRVKKEGLSFQDILAQELMTASTPGDQDNDELDNPLSQIQIGLNTHLEKLIFQLHNMTSIPSINIPNSLHGELRAYQKHGVEWLVFLRKFGFGACLADDMGLGKTVQMITYFLYIKELEKPKMPALIICPTSVLGNWQRELQKFSPMLNVHLHYGSSRKKGEELAQTVTDYDIVLTSYGLSAMDEEDLKAISWSTICLDEAQNIKNAFTKQSKAIRSFNGQHHIALTGTPIENRLTELWTIFDFINRGYLSSLHSFSRRYVAPIEKNKDEKKIKQVQQLVKPFLLRRTKKDEIVSLNLPDKQEQKEYIPLTVEQASLYEQLIQDTFDRIEKLSGMERRGLILSMLTKLKQICNHPALYLKDAFSELSLLERSNKMEKLIELLENILNQGESSLIFTQYIGMGKMIQHVIQEHFGETVHFLQGSLRKQDRDNIIDSFQDGQQKLLVLSLKAGGTGLNLTAANHVIHYDRWWNPAVENQATDRAYRIGQKRFVHVHKLITTGTLEEKIDEMIEKKKSLSDDIISGENWITELSTDELRDLFTLRKDWNE</sequence>
<keyword evidence="1" id="KW-0378">Hydrolase</keyword>
<dbReference type="GO" id="GO:0005524">
    <property type="term" value="F:ATP binding"/>
    <property type="evidence" value="ECO:0007669"/>
    <property type="project" value="InterPro"/>
</dbReference>
<dbReference type="Gene3D" id="3.40.50.10810">
    <property type="entry name" value="Tandem AAA-ATPase domain"/>
    <property type="match status" value="1"/>
</dbReference>